<feature type="region of interest" description="Disordered" evidence="1">
    <location>
        <begin position="227"/>
        <end position="274"/>
    </location>
</feature>
<dbReference type="GeneID" id="11516139"/>
<dbReference type="STRING" id="578455.G2R844"/>
<dbReference type="OrthoDB" id="5302380at2759"/>
<evidence type="ECO:0000313" key="3">
    <source>
        <dbReference type="Proteomes" id="UP000008181"/>
    </source>
</evidence>
<gene>
    <name evidence="2" type="ORF">THITE_2145336</name>
</gene>
<dbReference type="RefSeq" id="XP_003654439.1">
    <property type="nucleotide sequence ID" value="XM_003654391.1"/>
</dbReference>
<dbReference type="PANTHER" id="PTHR39601:SF2">
    <property type="entry name" value="CHORIOGENIN HMINOR"/>
    <property type="match status" value="1"/>
</dbReference>
<feature type="compositionally biased region" description="Low complexity" evidence="1">
    <location>
        <begin position="19"/>
        <end position="31"/>
    </location>
</feature>
<reference evidence="2 3" key="1">
    <citation type="journal article" date="2011" name="Nat. Biotechnol.">
        <title>Comparative genomic analysis of the thermophilic biomass-degrading fungi Myceliophthora thermophila and Thielavia terrestris.</title>
        <authorList>
            <person name="Berka R.M."/>
            <person name="Grigoriev I.V."/>
            <person name="Otillar R."/>
            <person name="Salamov A."/>
            <person name="Grimwood J."/>
            <person name="Reid I."/>
            <person name="Ishmael N."/>
            <person name="John T."/>
            <person name="Darmond C."/>
            <person name="Moisan M.-C."/>
            <person name="Henrissat B."/>
            <person name="Coutinho P.M."/>
            <person name="Lombard V."/>
            <person name="Natvig D.O."/>
            <person name="Lindquist E."/>
            <person name="Schmutz J."/>
            <person name="Lucas S."/>
            <person name="Harris P."/>
            <person name="Powlowski J."/>
            <person name="Bellemare A."/>
            <person name="Taylor D."/>
            <person name="Butler G."/>
            <person name="de Vries R.P."/>
            <person name="Allijn I.E."/>
            <person name="van den Brink J."/>
            <person name="Ushinsky S."/>
            <person name="Storms R."/>
            <person name="Powell A.J."/>
            <person name="Paulsen I.T."/>
            <person name="Elbourne L.D.H."/>
            <person name="Baker S.E."/>
            <person name="Magnuson J."/>
            <person name="LaBoissiere S."/>
            <person name="Clutterbuck A.J."/>
            <person name="Martinez D."/>
            <person name="Wogulis M."/>
            <person name="de Leon A.L."/>
            <person name="Rey M.W."/>
            <person name="Tsang A."/>
        </authorList>
    </citation>
    <scope>NUCLEOTIDE SEQUENCE [LARGE SCALE GENOMIC DNA]</scope>
    <source>
        <strain evidence="3">ATCC 38088 / NRRL 8126</strain>
    </source>
</reference>
<dbReference type="EMBL" id="CP003011">
    <property type="protein sequence ID" value="AEO68103.1"/>
    <property type="molecule type" value="Genomic_DNA"/>
</dbReference>
<feature type="region of interest" description="Disordered" evidence="1">
    <location>
        <begin position="1"/>
        <end position="122"/>
    </location>
</feature>
<sequence>MSGRSAYARKKATERTPARARSNASSDNATTGGLGELVGGPVPRQDRARYREMDAAGTKTANARPRDLTGLPEMDDMAVYYNGDHNNGGRSGSSLGERSAGPHASRGNRPLDDSAHARPPRLTLKTDYVSGIEKSGLRNALDKKSDELATTDRNRLPLCRWIGAGRPPQRWNKLRKDPELWDPHGDVLVFLGQRGQPSLDPSFRLSSHIIEATESRYLIAMLREGSTEDDLDTPSPLSGAPPMLQRHGSSGRRRLAPGGYGHRGQPTPPASEDNSLWNADGQISYELHFPAPSDSSARDQVRYHITTRNVFALLYHASLVGFSLRQHRLDSPLPLRSGH</sequence>
<feature type="compositionally biased region" description="Basic and acidic residues" evidence="1">
    <location>
        <begin position="44"/>
        <end position="54"/>
    </location>
</feature>
<dbReference type="eggNOG" id="ENOG502RYFW">
    <property type="taxonomic scope" value="Eukaryota"/>
</dbReference>
<evidence type="ECO:0000256" key="1">
    <source>
        <dbReference type="SAM" id="MobiDB-lite"/>
    </source>
</evidence>
<dbReference type="AlphaFoldDB" id="G2R844"/>
<organism evidence="2 3">
    <name type="scientific">Thermothielavioides terrestris (strain ATCC 38088 / NRRL 8126)</name>
    <name type="common">Thielavia terrestris</name>
    <dbReference type="NCBI Taxonomy" id="578455"/>
    <lineage>
        <taxon>Eukaryota</taxon>
        <taxon>Fungi</taxon>
        <taxon>Dikarya</taxon>
        <taxon>Ascomycota</taxon>
        <taxon>Pezizomycotina</taxon>
        <taxon>Sordariomycetes</taxon>
        <taxon>Sordariomycetidae</taxon>
        <taxon>Sordariales</taxon>
        <taxon>Chaetomiaceae</taxon>
        <taxon>Thermothielavioides</taxon>
        <taxon>Thermothielavioides terrestris</taxon>
    </lineage>
</organism>
<name>G2R844_THETT</name>
<accession>G2R844</accession>
<dbReference type="KEGG" id="ttt:THITE_2145336"/>
<proteinExistence type="predicted"/>
<dbReference type="PANTHER" id="PTHR39601">
    <property type="entry name" value="CHORIOGENIN HMINOR"/>
    <property type="match status" value="1"/>
</dbReference>
<dbReference type="HOGENOM" id="CLU_722733_0_0_1"/>
<dbReference type="Proteomes" id="UP000008181">
    <property type="component" value="Chromosome 3"/>
</dbReference>
<protein>
    <submittedName>
        <fullName evidence="2">Uncharacterized protein</fullName>
    </submittedName>
</protein>
<feature type="compositionally biased region" description="Low complexity" evidence="1">
    <location>
        <begin position="92"/>
        <end position="101"/>
    </location>
</feature>
<keyword evidence="3" id="KW-1185">Reference proteome</keyword>
<evidence type="ECO:0000313" key="2">
    <source>
        <dbReference type="EMBL" id="AEO68103.1"/>
    </source>
</evidence>